<feature type="compositionally biased region" description="Low complexity" evidence="2">
    <location>
        <begin position="2141"/>
        <end position="2151"/>
    </location>
</feature>
<evidence type="ECO:0000313" key="4">
    <source>
        <dbReference type="EMBL" id="GAX21957.1"/>
    </source>
</evidence>
<dbReference type="GO" id="GO:0005681">
    <property type="term" value="C:spliceosomal complex"/>
    <property type="evidence" value="ECO:0007669"/>
    <property type="project" value="TreeGrafter"/>
</dbReference>
<feature type="domain" description="UBA" evidence="3">
    <location>
        <begin position="1909"/>
        <end position="1955"/>
    </location>
</feature>
<feature type="region of interest" description="Disordered" evidence="2">
    <location>
        <begin position="2007"/>
        <end position="2040"/>
    </location>
</feature>
<dbReference type="Pfam" id="PF22562">
    <property type="entry name" value="UBA_7"/>
    <property type="match status" value="1"/>
</dbReference>
<feature type="compositionally biased region" description="Pro residues" evidence="2">
    <location>
        <begin position="2180"/>
        <end position="2191"/>
    </location>
</feature>
<protein>
    <recommendedName>
        <fullName evidence="3">UBA domain-containing protein</fullName>
    </recommendedName>
</protein>
<evidence type="ECO:0000259" key="3">
    <source>
        <dbReference type="Pfam" id="PF22562"/>
    </source>
</evidence>
<feature type="region of interest" description="Disordered" evidence="2">
    <location>
        <begin position="2105"/>
        <end position="2219"/>
    </location>
</feature>
<dbReference type="PANTHER" id="PTHR13361">
    <property type="entry name" value="WW DOMAIN-BINDING PROTEIN 11"/>
    <property type="match status" value="1"/>
</dbReference>
<feature type="region of interest" description="Disordered" evidence="2">
    <location>
        <begin position="2325"/>
        <end position="2353"/>
    </location>
</feature>
<name>A0A1Z5K6T2_FISSO</name>
<dbReference type="InterPro" id="IPR009060">
    <property type="entry name" value="UBA-like_sf"/>
</dbReference>
<feature type="compositionally biased region" description="Polar residues" evidence="2">
    <location>
        <begin position="2007"/>
        <end position="2022"/>
    </location>
</feature>
<dbReference type="EMBL" id="BDSP01000175">
    <property type="protein sequence ID" value="GAX21957.1"/>
    <property type="molecule type" value="Genomic_DNA"/>
</dbReference>
<reference evidence="4 5" key="1">
    <citation type="journal article" date="2015" name="Plant Cell">
        <title>Oil accumulation by the oleaginous diatom Fistulifera solaris as revealed by the genome and transcriptome.</title>
        <authorList>
            <person name="Tanaka T."/>
            <person name="Maeda Y."/>
            <person name="Veluchamy A."/>
            <person name="Tanaka M."/>
            <person name="Abida H."/>
            <person name="Marechal E."/>
            <person name="Bowler C."/>
            <person name="Muto M."/>
            <person name="Sunaga Y."/>
            <person name="Tanaka M."/>
            <person name="Yoshino T."/>
            <person name="Taniguchi T."/>
            <person name="Fukuda Y."/>
            <person name="Nemoto M."/>
            <person name="Matsumoto M."/>
            <person name="Wong P.S."/>
            <person name="Aburatani S."/>
            <person name="Fujibuchi W."/>
        </authorList>
    </citation>
    <scope>NUCLEOTIDE SEQUENCE [LARGE SCALE GENOMIC DNA]</scope>
    <source>
        <strain evidence="4 5">JPCC DA0580</strain>
    </source>
</reference>
<dbReference type="SUPFAM" id="SSF46934">
    <property type="entry name" value="UBA-like"/>
    <property type="match status" value="1"/>
</dbReference>
<dbReference type="Proteomes" id="UP000198406">
    <property type="component" value="Unassembled WGS sequence"/>
</dbReference>
<feature type="region of interest" description="Disordered" evidence="2">
    <location>
        <begin position="1"/>
        <end position="32"/>
    </location>
</feature>
<dbReference type="InParanoid" id="A0A1Z5K6T2"/>
<comment type="caution">
    <text evidence="4">The sequence shown here is derived from an EMBL/GenBank/DDBJ whole genome shotgun (WGS) entry which is preliminary data.</text>
</comment>
<keyword evidence="1" id="KW-0175">Coiled coil</keyword>
<feature type="compositionally biased region" description="Acidic residues" evidence="2">
    <location>
        <begin position="2336"/>
        <end position="2353"/>
    </location>
</feature>
<feature type="compositionally biased region" description="Polar residues" evidence="2">
    <location>
        <begin position="1"/>
        <end position="23"/>
    </location>
</feature>
<feature type="compositionally biased region" description="Pro residues" evidence="2">
    <location>
        <begin position="2122"/>
        <end position="2140"/>
    </location>
</feature>
<evidence type="ECO:0000256" key="2">
    <source>
        <dbReference type="SAM" id="MobiDB-lite"/>
    </source>
</evidence>
<feature type="region of interest" description="Disordered" evidence="2">
    <location>
        <begin position="2256"/>
        <end position="2276"/>
    </location>
</feature>
<organism evidence="4 5">
    <name type="scientific">Fistulifera solaris</name>
    <name type="common">Oleaginous diatom</name>
    <dbReference type="NCBI Taxonomy" id="1519565"/>
    <lineage>
        <taxon>Eukaryota</taxon>
        <taxon>Sar</taxon>
        <taxon>Stramenopiles</taxon>
        <taxon>Ochrophyta</taxon>
        <taxon>Bacillariophyta</taxon>
        <taxon>Bacillariophyceae</taxon>
        <taxon>Bacillariophycidae</taxon>
        <taxon>Naviculales</taxon>
        <taxon>Naviculaceae</taxon>
        <taxon>Fistulifera</taxon>
    </lineage>
</organism>
<feature type="compositionally biased region" description="Pro residues" evidence="2">
    <location>
        <begin position="2152"/>
        <end position="2169"/>
    </location>
</feature>
<feature type="compositionally biased region" description="Polar residues" evidence="2">
    <location>
        <begin position="2256"/>
        <end position="2267"/>
    </location>
</feature>
<feature type="coiled-coil region" evidence="1">
    <location>
        <begin position="63"/>
        <end position="90"/>
    </location>
</feature>
<feature type="compositionally biased region" description="Polar residues" evidence="2">
    <location>
        <begin position="2030"/>
        <end position="2040"/>
    </location>
</feature>
<gene>
    <name evidence="4" type="ORF">FisN_16Hh052</name>
</gene>
<dbReference type="OrthoDB" id="46875at2759"/>
<evidence type="ECO:0000313" key="5">
    <source>
        <dbReference type="Proteomes" id="UP000198406"/>
    </source>
</evidence>
<proteinExistence type="predicted"/>
<keyword evidence="5" id="KW-1185">Reference proteome</keyword>
<accession>A0A1Z5K6T2</accession>
<feature type="coiled-coil region" evidence="1">
    <location>
        <begin position="209"/>
        <end position="243"/>
    </location>
</feature>
<dbReference type="PANTHER" id="PTHR13361:SF1">
    <property type="entry name" value="WW DOMAIN-BINDING PROTEIN 11"/>
    <property type="match status" value="1"/>
</dbReference>
<dbReference type="InterPro" id="IPR015940">
    <property type="entry name" value="UBA"/>
</dbReference>
<sequence length="2353" mass="262638">MLSLDNATKSAPETAHDTFTGTTPDELPWDSSHQDDAFQKTILFFQTEIEELVTMGVEAFHHSEKAARELQALREELKGKQVELERVRGAEEKSRTTVANLLNALEVSRVQAGEEARSALAEAQVRADVSVYKRQRDEAHQAAAESSRKVTLLSDELHQTKTQLARVTQEKMKLDRDQRVALSIAKSLDSQNADVDYYKRKVTELSGNLQSMYTTLAEKDRQLENLRNQLERQMNQNSLAQWSNGEFESSRKRMFPILATMTQPLELALIPQGELRTAASIKKKENLTELYEHYASLFPNPHLIHEQQERRKLLEAVTTASQQTQETKKPSGWFGFLWGRKSKEDSDDTTSNDVSSQLCYRTANNDEDALLGTDSLDTSCIPMEAHAAARWQLTSSRAHAPLVVRSAWERPGAPLLTILDFGVLVEHKNDTTAQIQYTSDYERLQQRSGGALDSIRACSVGPNLLAVAWGYNDVILYRRLVAGHSGKDWQAVAVIRPSPEVLEELGEEEAYVQESSLLRVTDLVPLVVEQMDQIPAVTLAMARLSGFIELVPLPHALWYGPELSVSPQTNHSKLPTIQAATVLSTAAYHLDIMALDAFRTRVEEDTVWDQERYPHSPPAEYVLAATGSNEQQHQVVTFWSISTVLGSPEAPRTIGFSLVAQLADVWDLGTAGPDISIMATEGILRHWRKPRTVELRDDDTESKDESQDEVRVTTLSLPAPIVSLRLLCETDCIRLALLDWNSGVTVLDCDLLERSASQSLSVDEYEMVHRNEAEHPVPLVRLISHRSSVLESLWNDPPPTIVGVEWPSRALLKGSPVDSCIMALSTKPSALHIVPIGSDPSLPCTSVDMPGAAVSRLHRLPSGGKISLVTTLSKSTSNGNEQEVLFAKLEALDAKEIVRALASESKWQEAISTYSTISAKDQQAVEDTIEDCRRQLWRSNRDFSCLEDIKDPEYVYQEALRFGDLHTDEYDDSELFEQYRRVHKVSLARLLKEDRSSSTSQQIHVIRERLIMAGTYELLCRYMGVPSTFQRFHQEFLSVTPSELAICFAQMSDMVALSVICCRHHRTCLDEFDVLDHIPLTIPTDEYQHLLPVIRDDEIFFFENGESIVSIERMPDFVKNRFEVDCILDTEDAKLVLEHIMFDRKSKQSKRKAEEWYLARTHKINSFVSAVSDLSSFTSLSVIALTIDKETVDTPAAGRLLSLQQKYRIVFDMAVDGLYDGDFVKSINNLHDDLECMALEELLGLVLEGEENQDRINHKFQKYFLPLAEQYVAADKEFSTELSEAVCGFCQQAALNCDSIKALRRAVSLCSSFASSSRTSILKEKRIIKEKDQLMHLVLVVSDAVIELGCQLIQSENDMRYVIDGLWTMYESLPVDGLSPIDVSGDYVGLCSLADNFLRDLVTIEICNKWRGSDGFSFVLQRRKGRESLSFTDSDIIASICEAFCSHVISLEQQASEGLLLHLVADINSLTERAPHGDVDLKECITNALLRPLLQTGQIHLLAKFISISERKWLDFDSLKGDVALFVSDAAFHEGDDIVNGSLAAAISCQELLSRLLPGIEMIFNEVRQYLDAAHFINNAILATSAEIISPAEVRRLSGEALVDLLLERDPFVAVLHAEKWKNSDWAKASNASIRSAMSPAHFYDDFPVPATEEPVLPGQAILQLANILGMQPVEILTIKVKMAHLCAQNALYGAASALCRSLLVEKPILSPSQNSHLLNVVVGLIFEHEYTDLETKRELCMLIFALKYVELSMDTSAKLMSIVTSSTRMDFEHLSSYRVVNPMPSLHRLCRDTSEEYAVDLVDLFTSLHTQAETLAVDDELLNTVGRYSAFWCIAQCTRPRLGDPLPFDTICITFNFLLSNFIFLHINNKALMSTCFEEMRTIFSDQRASAMNLNLPNVAVEWLKPAESIVQRLTNRGYSLNGALRATLMTQNRGYNDALQWAVTHSLDKGFDDPILLLRKREQIYTLKEGLVIMDRGMSELLPMTANMNNRVSFAKELGVDKDSLTNLDDPQHVTKNSQSKSRKLEASNGSVNPIKTKSSATLDEARFSEPFAEECAWMENNGIANATFPTQNEKISNGSIEERFEANERYHRVIIEQNAKAEVSSLGTTHPPSRQGLSVPPPPPPRGHSPPKPPPVPASLASSTSTLPSPSPPKPLVAPPPPPPRSAPQANRAVPLSAPPPQPAPPQPATDHRTQVLQTPKRKDELNTVPLTPKTRSVMLKRGEVLLRTSKAASPDLPPDDRQRLIAEGRRLLQQSRQKAATPSTHHRYSLRSRGSPKALFHHESQDNLAAVGQTAISTDVRHMEAIDSPMNSQAVTNVLGSDIKGEDAGNAFEDEDGNDSGWDFDEDDL</sequence>
<evidence type="ECO:0000256" key="1">
    <source>
        <dbReference type="SAM" id="Coils"/>
    </source>
</evidence>